<dbReference type="SUPFAM" id="SSF63380">
    <property type="entry name" value="Riboflavin synthase domain-like"/>
    <property type="match status" value="1"/>
</dbReference>
<evidence type="ECO:0000256" key="1">
    <source>
        <dbReference type="ARBA" id="ARBA00001974"/>
    </source>
</evidence>
<dbReference type="InterPro" id="IPR050415">
    <property type="entry name" value="MRET"/>
</dbReference>
<gene>
    <name evidence="10" type="ORF">H4W34_006843</name>
</gene>
<reference evidence="10 11" key="1">
    <citation type="submission" date="2020-10" db="EMBL/GenBank/DDBJ databases">
        <title>Sequencing the genomes of 1000 actinobacteria strains.</title>
        <authorList>
            <person name="Klenk H.-P."/>
        </authorList>
    </citation>
    <scope>NUCLEOTIDE SEQUENCE [LARGE SCALE GENOMIC DNA]</scope>
    <source>
        <strain evidence="10 11">DSM 46744</strain>
    </source>
</reference>
<dbReference type="EMBL" id="JADBDZ010000001">
    <property type="protein sequence ID" value="MBE1537010.1"/>
    <property type="molecule type" value="Genomic_DNA"/>
</dbReference>
<evidence type="ECO:0000256" key="7">
    <source>
        <dbReference type="ARBA" id="ARBA00023014"/>
    </source>
</evidence>
<dbReference type="Gene3D" id="3.40.50.80">
    <property type="entry name" value="Nucleotide-binding domain of ferredoxin-NADP reductase (FNR) module"/>
    <property type="match status" value="1"/>
</dbReference>
<comment type="caution">
    <text evidence="10">The sequence shown here is derived from an EMBL/GenBank/DDBJ whole genome shotgun (WGS) entry which is preliminary data.</text>
</comment>
<dbReference type="PROSITE" id="PS51085">
    <property type="entry name" value="2FE2S_FER_2"/>
    <property type="match status" value="1"/>
</dbReference>
<keyword evidence="3" id="KW-0001">2Fe-2S</keyword>
<dbReference type="Proteomes" id="UP000627838">
    <property type="component" value="Unassembled WGS sequence"/>
</dbReference>
<keyword evidence="5" id="KW-0560">Oxidoreductase</keyword>
<accession>A0ABR9K2B9</accession>
<evidence type="ECO:0000256" key="5">
    <source>
        <dbReference type="ARBA" id="ARBA00023002"/>
    </source>
</evidence>
<evidence type="ECO:0000256" key="3">
    <source>
        <dbReference type="ARBA" id="ARBA00022714"/>
    </source>
</evidence>
<keyword evidence="6" id="KW-0408">Iron</keyword>
<dbReference type="PANTHER" id="PTHR47354">
    <property type="entry name" value="NADH OXIDOREDUCTASE HCR"/>
    <property type="match status" value="1"/>
</dbReference>
<dbReference type="SUPFAM" id="SSF52343">
    <property type="entry name" value="Ferredoxin reductase-like, C-terminal NADP-linked domain"/>
    <property type="match status" value="1"/>
</dbReference>
<keyword evidence="4" id="KW-0479">Metal-binding</keyword>
<protein>
    <submittedName>
        <fullName evidence="10">Ferredoxin-NADP reductase</fullName>
    </submittedName>
</protein>
<name>A0ABR9K2B9_9ACTN</name>
<dbReference type="RefSeq" id="WP_192762953.1">
    <property type="nucleotide sequence ID" value="NZ_JADBDZ010000001.1"/>
</dbReference>
<dbReference type="InterPro" id="IPR017938">
    <property type="entry name" value="Riboflavin_synthase-like_b-brl"/>
</dbReference>
<dbReference type="PROSITE" id="PS00197">
    <property type="entry name" value="2FE2S_FER_1"/>
    <property type="match status" value="1"/>
</dbReference>
<dbReference type="Pfam" id="PF00111">
    <property type="entry name" value="Fer2"/>
    <property type="match status" value="1"/>
</dbReference>
<comment type="cofactor">
    <cofactor evidence="1">
        <name>FAD</name>
        <dbReference type="ChEBI" id="CHEBI:57692"/>
    </cofactor>
</comment>
<feature type="domain" description="FAD-binding FR-type" evidence="9">
    <location>
        <begin position="9"/>
        <end position="111"/>
    </location>
</feature>
<dbReference type="CDD" id="cd00207">
    <property type="entry name" value="fer2"/>
    <property type="match status" value="1"/>
</dbReference>
<dbReference type="Gene3D" id="3.10.20.30">
    <property type="match status" value="1"/>
</dbReference>
<keyword evidence="2" id="KW-0285">Flavoprotein</keyword>
<evidence type="ECO:0000259" key="8">
    <source>
        <dbReference type="PROSITE" id="PS51085"/>
    </source>
</evidence>
<evidence type="ECO:0000313" key="11">
    <source>
        <dbReference type="Proteomes" id="UP000627838"/>
    </source>
</evidence>
<evidence type="ECO:0000256" key="4">
    <source>
        <dbReference type="ARBA" id="ARBA00022723"/>
    </source>
</evidence>
<organism evidence="10 11">
    <name type="scientific">Actinomadura algeriensis</name>
    <dbReference type="NCBI Taxonomy" id="1679523"/>
    <lineage>
        <taxon>Bacteria</taxon>
        <taxon>Bacillati</taxon>
        <taxon>Actinomycetota</taxon>
        <taxon>Actinomycetes</taxon>
        <taxon>Streptosporangiales</taxon>
        <taxon>Thermomonosporaceae</taxon>
        <taxon>Actinomadura</taxon>
    </lineage>
</organism>
<dbReference type="PANTHER" id="PTHR47354:SF1">
    <property type="entry name" value="CARNITINE MONOOXYGENASE REDUCTASE SUBUNIT"/>
    <property type="match status" value="1"/>
</dbReference>
<sequence length="323" mass="34374">MSRAAGEFAPPFEVEVASIASIADGVVELVLADPHGSPLPEWEPGAHVDLHLADGLIRQYSLTSDPAECSHYRVAVLREVEGRGGSEYVHTALKVGDVIACDGPRNNFPLVAAKSYHFIAGGIGITPLVQMMESAERSATPWRLTYFGRTAGSMAWAKDLEARFPGRVDVRPDDAFGRPDLPVVLGDVGEGDLVYACGPHGLLDAISVHLGDRAAEALHVERFAPIDAEVLRDAGTPFSVTLDRSGLTLEVPAGRSILEVMEERGIPVISSCREGTCGTCETAIISGEADHRDSILSDEEKADNETMMICCSRGIGTGLVIDA</sequence>
<dbReference type="InterPro" id="IPR006058">
    <property type="entry name" value="2Fe2S_fd_BS"/>
</dbReference>
<keyword evidence="7" id="KW-0411">Iron-sulfur</keyword>
<dbReference type="InterPro" id="IPR017927">
    <property type="entry name" value="FAD-bd_FR_type"/>
</dbReference>
<evidence type="ECO:0000259" key="9">
    <source>
        <dbReference type="PROSITE" id="PS51384"/>
    </source>
</evidence>
<keyword evidence="11" id="KW-1185">Reference proteome</keyword>
<feature type="domain" description="2Fe-2S ferredoxin-type" evidence="8">
    <location>
        <begin position="238"/>
        <end position="323"/>
    </location>
</feature>
<proteinExistence type="predicted"/>
<evidence type="ECO:0000256" key="6">
    <source>
        <dbReference type="ARBA" id="ARBA00023004"/>
    </source>
</evidence>
<dbReference type="SUPFAM" id="SSF54292">
    <property type="entry name" value="2Fe-2S ferredoxin-like"/>
    <property type="match status" value="1"/>
</dbReference>
<dbReference type="InterPro" id="IPR039261">
    <property type="entry name" value="FNR_nucleotide-bd"/>
</dbReference>
<dbReference type="CDD" id="cd06185">
    <property type="entry name" value="PDR_like"/>
    <property type="match status" value="1"/>
</dbReference>
<evidence type="ECO:0000256" key="2">
    <source>
        <dbReference type="ARBA" id="ARBA00022630"/>
    </source>
</evidence>
<dbReference type="InterPro" id="IPR001041">
    <property type="entry name" value="2Fe-2S_ferredoxin-type"/>
</dbReference>
<dbReference type="InterPro" id="IPR036010">
    <property type="entry name" value="2Fe-2S_ferredoxin-like_sf"/>
</dbReference>
<dbReference type="InterPro" id="IPR012675">
    <property type="entry name" value="Beta-grasp_dom_sf"/>
</dbReference>
<dbReference type="PROSITE" id="PS51384">
    <property type="entry name" value="FAD_FR"/>
    <property type="match status" value="1"/>
</dbReference>
<dbReference type="Gene3D" id="2.40.30.10">
    <property type="entry name" value="Translation factors"/>
    <property type="match status" value="1"/>
</dbReference>
<dbReference type="PRINTS" id="PR00409">
    <property type="entry name" value="PHDIOXRDTASE"/>
</dbReference>
<evidence type="ECO:0000313" key="10">
    <source>
        <dbReference type="EMBL" id="MBE1537010.1"/>
    </source>
</evidence>